<keyword evidence="1" id="KW-0175">Coiled coil</keyword>
<sequence length="100" mass="12064">MMAIPEAMSDDMREQFKRNQDRLEKLYEARSEQFRIAAERVHQAQKHNQMKNLLVGEKKKTNVRQELEQSRQRTKTLEDQIEILGTNIERDMEEMMKKLN</sequence>
<evidence type="ECO:0000313" key="2">
    <source>
        <dbReference type="EMBL" id="ETO12746.1"/>
    </source>
</evidence>
<feature type="coiled-coil region" evidence="1">
    <location>
        <begin position="60"/>
        <end position="87"/>
    </location>
</feature>
<dbReference type="EMBL" id="ASPP01021124">
    <property type="protein sequence ID" value="ETO12746.1"/>
    <property type="molecule type" value="Genomic_DNA"/>
</dbReference>
<reference evidence="2 3" key="1">
    <citation type="journal article" date="2013" name="Curr. Biol.">
        <title>The Genome of the Foraminiferan Reticulomyxa filosa.</title>
        <authorList>
            <person name="Glockner G."/>
            <person name="Hulsmann N."/>
            <person name="Schleicher M."/>
            <person name="Noegel A.A."/>
            <person name="Eichinger L."/>
            <person name="Gallinger C."/>
            <person name="Pawlowski J."/>
            <person name="Sierra R."/>
            <person name="Euteneuer U."/>
            <person name="Pillet L."/>
            <person name="Moustafa A."/>
            <person name="Platzer M."/>
            <person name="Groth M."/>
            <person name="Szafranski K."/>
            <person name="Schliwa M."/>
        </authorList>
    </citation>
    <scope>NUCLEOTIDE SEQUENCE [LARGE SCALE GENOMIC DNA]</scope>
</reference>
<dbReference type="AlphaFoldDB" id="X6MGF8"/>
<accession>X6MGF8</accession>
<gene>
    <name evidence="2" type="ORF">RFI_24628</name>
</gene>
<keyword evidence="3" id="KW-1185">Reference proteome</keyword>
<dbReference type="Proteomes" id="UP000023152">
    <property type="component" value="Unassembled WGS sequence"/>
</dbReference>
<proteinExistence type="predicted"/>
<name>X6MGF8_RETFI</name>
<comment type="caution">
    <text evidence="2">The sequence shown here is derived from an EMBL/GenBank/DDBJ whole genome shotgun (WGS) entry which is preliminary data.</text>
</comment>
<evidence type="ECO:0000256" key="1">
    <source>
        <dbReference type="SAM" id="Coils"/>
    </source>
</evidence>
<protein>
    <submittedName>
        <fullName evidence="2">Uncharacterized protein</fullName>
    </submittedName>
</protein>
<organism evidence="2 3">
    <name type="scientific">Reticulomyxa filosa</name>
    <dbReference type="NCBI Taxonomy" id="46433"/>
    <lineage>
        <taxon>Eukaryota</taxon>
        <taxon>Sar</taxon>
        <taxon>Rhizaria</taxon>
        <taxon>Retaria</taxon>
        <taxon>Foraminifera</taxon>
        <taxon>Monothalamids</taxon>
        <taxon>Reticulomyxidae</taxon>
        <taxon>Reticulomyxa</taxon>
    </lineage>
</organism>
<evidence type="ECO:0000313" key="3">
    <source>
        <dbReference type="Proteomes" id="UP000023152"/>
    </source>
</evidence>